<dbReference type="Proteomes" id="UP001431926">
    <property type="component" value="Chromosome"/>
</dbReference>
<keyword evidence="1" id="KW-1133">Transmembrane helix</keyword>
<feature type="transmembrane region" description="Helical" evidence="1">
    <location>
        <begin position="54"/>
        <end position="74"/>
    </location>
</feature>
<proteinExistence type="predicted"/>
<organism evidence="2 3">
    <name type="scientific">Streptomyces anulatus</name>
    <name type="common">Streptomyces chrysomallus</name>
    <dbReference type="NCBI Taxonomy" id="1892"/>
    <lineage>
        <taxon>Bacteria</taxon>
        <taxon>Bacillati</taxon>
        <taxon>Actinomycetota</taxon>
        <taxon>Actinomycetes</taxon>
        <taxon>Kitasatosporales</taxon>
        <taxon>Streptomycetaceae</taxon>
        <taxon>Streptomyces</taxon>
    </lineage>
</organism>
<gene>
    <name evidence="2" type="ORF">OG367_34620</name>
</gene>
<dbReference type="EMBL" id="CP109491">
    <property type="protein sequence ID" value="WUX41050.1"/>
    <property type="molecule type" value="Genomic_DNA"/>
</dbReference>
<evidence type="ECO:0000313" key="3">
    <source>
        <dbReference type="Proteomes" id="UP001431926"/>
    </source>
</evidence>
<feature type="transmembrane region" description="Helical" evidence="1">
    <location>
        <begin position="94"/>
        <end position="116"/>
    </location>
</feature>
<name>A0ABZ1ZQY0_STRAQ</name>
<evidence type="ECO:0000313" key="2">
    <source>
        <dbReference type="EMBL" id="WUX41050.1"/>
    </source>
</evidence>
<sequence>MRQGVGEVQPPATVVQLALLVLLVLPGITYQFVRERRRGPVPGERDLGERVLRAIVASIALDALYVVVAGPALVRLARGAGGGWDGFVERPRAVGLAAVMLFLVVPAVAAVTVSLMDRQRRKARFLSTPSAWDHAFRDREPCFVRVRLKDGNWAGGWYGDRSYASSYPHPAELYLESARVMGADGAFGARVHGTAGLRLRAEDFDVLEFVEAGVPAAVPGEEEGRSGDGAGT</sequence>
<feature type="transmembrane region" description="Helical" evidence="1">
    <location>
        <begin position="12"/>
        <end position="33"/>
    </location>
</feature>
<accession>A0ABZ1ZQY0</accession>
<evidence type="ECO:0000256" key="1">
    <source>
        <dbReference type="SAM" id="Phobius"/>
    </source>
</evidence>
<keyword evidence="1" id="KW-0812">Transmembrane</keyword>
<keyword evidence="3" id="KW-1185">Reference proteome</keyword>
<dbReference type="InterPro" id="IPR045919">
    <property type="entry name" value="DUF6338"/>
</dbReference>
<protein>
    <submittedName>
        <fullName evidence="2">DUF6338 family protein</fullName>
    </submittedName>
</protein>
<dbReference type="Pfam" id="PF19865">
    <property type="entry name" value="DUF6338"/>
    <property type="match status" value="1"/>
</dbReference>
<keyword evidence="1" id="KW-0472">Membrane</keyword>
<reference evidence="2" key="1">
    <citation type="submission" date="2022-10" db="EMBL/GenBank/DDBJ databases">
        <title>The complete genomes of actinobacterial strains from the NBC collection.</title>
        <authorList>
            <person name="Joergensen T.S."/>
            <person name="Alvarez Arevalo M."/>
            <person name="Sterndorff E.B."/>
            <person name="Faurdal D."/>
            <person name="Vuksanovic O."/>
            <person name="Mourched A.-S."/>
            <person name="Charusanti P."/>
            <person name="Shaw S."/>
            <person name="Blin K."/>
            <person name="Weber T."/>
        </authorList>
    </citation>
    <scope>NUCLEOTIDE SEQUENCE</scope>
    <source>
        <strain evidence="2">NBC_01436</strain>
    </source>
</reference>
<dbReference type="RefSeq" id="WP_329358853.1">
    <property type="nucleotide sequence ID" value="NZ_CP109490.1"/>
</dbReference>